<dbReference type="GO" id="GO:0003700">
    <property type="term" value="F:DNA-binding transcription factor activity"/>
    <property type="evidence" value="ECO:0007669"/>
    <property type="project" value="InterPro"/>
</dbReference>
<accession>A0AAU7PUR3</accession>
<evidence type="ECO:0000313" key="5">
    <source>
        <dbReference type="EMBL" id="XBS56123.1"/>
    </source>
</evidence>
<keyword evidence="2" id="KW-0238">DNA-binding</keyword>
<reference evidence="5" key="1">
    <citation type="submission" date="2024-06" db="EMBL/GenBank/DDBJ databases">
        <title>Lacrimispora cavernae sp. nov., a novel anaerobe isolated from bat guano pile inside a cave.</title>
        <authorList>
            <person name="Miller S.L."/>
            <person name="Lu N."/>
            <person name="King J."/>
            <person name="Sankaranarayanan K."/>
            <person name="Lawson P.A."/>
        </authorList>
    </citation>
    <scope>NUCLEOTIDE SEQUENCE</scope>
    <source>
        <strain evidence="5">BS-2</strain>
    </source>
</reference>
<keyword evidence="3" id="KW-0804">Transcription</keyword>
<sequence>MFSVIKSNNPKTQIEYIGPNQAVMILRNKESGSLTMFQFFPSVILSFNRIFTSLWPVSNGFPTRTLLLNYCIDGRCEMYLDSGKFCFVAPGNLFIGTQQARSDYKYPTEHYEGIELIFHLDMLDIEPYPLFQELGIDLKSLYESLKLKDNLYFAEESFDLHAIVFELWALRNSQDINGMKLLVAKLLLAVSKPEYQKNGNIRYLAPSQVRIAKETCAILCSDLKANYTAKELALRFQVSETTLKNYFRCVYGENISAYVRKKRMKQAAELLQTTDTPIADISIQVGYENPSKFAVVFKKQFGVTPLEYRRSKRLDDFE</sequence>
<dbReference type="InterPro" id="IPR020449">
    <property type="entry name" value="Tscrpt_reg_AraC-type_HTH"/>
</dbReference>
<dbReference type="InterPro" id="IPR018062">
    <property type="entry name" value="HTH_AraC-typ_CS"/>
</dbReference>
<dbReference type="GO" id="GO:0043565">
    <property type="term" value="F:sequence-specific DNA binding"/>
    <property type="evidence" value="ECO:0007669"/>
    <property type="project" value="InterPro"/>
</dbReference>
<dbReference type="PROSITE" id="PS01124">
    <property type="entry name" value="HTH_ARAC_FAMILY_2"/>
    <property type="match status" value="1"/>
</dbReference>
<evidence type="ECO:0000256" key="1">
    <source>
        <dbReference type="ARBA" id="ARBA00023015"/>
    </source>
</evidence>
<dbReference type="PANTHER" id="PTHR47893:SF1">
    <property type="entry name" value="REGULATORY PROTEIN PCHR"/>
    <property type="match status" value="1"/>
</dbReference>
<dbReference type="InterPro" id="IPR009057">
    <property type="entry name" value="Homeodomain-like_sf"/>
</dbReference>
<dbReference type="AlphaFoldDB" id="A0AAU7PUR3"/>
<evidence type="ECO:0000256" key="2">
    <source>
        <dbReference type="ARBA" id="ARBA00023125"/>
    </source>
</evidence>
<evidence type="ECO:0000259" key="4">
    <source>
        <dbReference type="PROSITE" id="PS01124"/>
    </source>
</evidence>
<dbReference type="InterPro" id="IPR053142">
    <property type="entry name" value="PchR_regulatory_protein"/>
</dbReference>
<feature type="domain" description="HTH araC/xylS-type" evidence="4">
    <location>
        <begin position="213"/>
        <end position="311"/>
    </location>
</feature>
<evidence type="ECO:0000256" key="3">
    <source>
        <dbReference type="ARBA" id="ARBA00023163"/>
    </source>
</evidence>
<dbReference type="PROSITE" id="PS00041">
    <property type="entry name" value="HTH_ARAC_FAMILY_1"/>
    <property type="match status" value="1"/>
</dbReference>
<dbReference type="RefSeq" id="WP_349948751.1">
    <property type="nucleotide sequence ID" value="NZ_CP157940.1"/>
</dbReference>
<dbReference type="EMBL" id="CP157940">
    <property type="protein sequence ID" value="XBS56123.1"/>
    <property type="molecule type" value="Genomic_DNA"/>
</dbReference>
<dbReference type="PRINTS" id="PR00032">
    <property type="entry name" value="HTHARAC"/>
</dbReference>
<gene>
    <name evidence="5" type="ORF">ABFV83_10150</name>
</gene>
<dbReference type="SUPFAM" id="SSF46689">
    <property type="entry name" value="Homeodomain-like"/>
    <property type="match status" value="1"/>
</dbReference>
<dbReference type="Pfam" id="PF12833">
    <property type="entry name" value="HTH_18"/>
    <property type="match status" value="1"/>
</dbReference>
<dbReference type="SMART" id="SM00342">
    <property type="entry name" value="HTH_ARAC"/>
    <property type="match status" value="1"/>
</dbReference>
<dbReference type="Gene3D" id="1.10.10.60">
    <property type="entry name" value="Homeodomain-like"/>
    <property type="match status" value="2"/>
</dbReference>
<protein>
    <submittedName>
        <fullName evidence="5">AraC family transcriptional regulator</fullName>
    </submittedName>
</protein>
<dbReference type="InterPro" id="IPR018060">
    <property type="entry name" value="HTH_AraC"/>
</dbReference>
<name>A0AAU7PUR3_9FIRM</name>
<dbReference type="PANTHER" id="PTHR47893">
    <property type="entry name" value="REGULATORY PROTEIN PCHR"/>
    <property type="match status" value="1"/>
</dbReference>
<organism evidence="5">
    <name type="scientific">Lacrimispora sp. BS-2</name>
    <dbReference type="NCBI Taxonomy" id="3151850"/>
    <lineage>
        <taxon>Bacteria</taxon>
        <taxon>Bacillati</taxon>
        <taxon>Bacillota</taxon>
        <taxon>Clostridia</taxon>
        <taxon>Lachnospirales</taxon>
        <taxon>Lachnospiraceae</taxon>
        <taxon>Lacrimispora</taxon>
    </lineage>
</organism>
<keyword evidence="1" id="KW-0805">Transcription regulation</keyword>
<proteinExistence type="predicted"/>